<gene>
    <name evidence="2" type="ORF">CAL29_06535</name>
</gene>
<comment type="similarity">
    <text evidence="1">Belongs to the UPF0065 (bug) family.</text>
</comment>
<keyword evidence="3" id="KW-1185">Reference proteome</keyword>
<dbReference type="Pfam" id="PF03401">
    <property type="entry name" value="TctC"/>
    <property type="match status" value="1"/>
</dbReference>
<reference evidence="3" key="1">
    <citation type="submission" date="2017-05" db="EMBL/GenBank/DDBJ databases">
        <title>Complete and WGS of Bordetella genogroups.</title>
        <authorList>
            <person name="Spilker T."/>
            <person name="Lipuma J."/>
        </authorList>
    </citation>
    <scope>NUCLEOTIDE SEQUENCE [LARGE SCALE GENOMIC DNA]</scope>
    <source>
        <strain evidence="3">AU16122</strain>
    </source>
</reference>
<dbReference type="EMBL" id="NEVM01000001">
    <property type="protein sequence ID" value="OZI38008.1"/>
    <property type="molecule type" value="Genomic_DNA"/>
</dbReference>
<organism evidence="2 3">
    <name type="scientific">Bordetella genomosp. 10</name>
    <dbReference type="NCBI Taxonomy" id="1416804"/>
    <lineage>
        <taxon>Bacteria</taxon>
        <taxon>Pseudomonadati</taxon>
        <taxon>Pseudomonadota</taxon>
        <taxon>Betaproteobacteria</taxon>
        <taxon>Burkholderiales</taxon>
        <taxon>Alcaligenaceae</taxon>
        <taxon>Bordetella</taxon>
    </lineage>
</organism>
<dbReference type="RefSeq" id="WP_094852109.1">
    <property type="nucleotide sequence ID" value="NZ_NEVM01000001.1"/>
</dbReference>
<dbReference type="OrthoDB" id="8626937at2"/>
<dbReference type="InterPro" id="IPR042100">
    <property type="entry name" value="Bug_dom1"/>
</dbReference>
<evidence type="ECO:0000313" key="2">
    <source>
        <dbReference type="EMBL" id="OZI38008.1"/>
    </source>
</evidence>
<dbReference type="InterPro" id="IPR005064">
    <property type="entry name" value="BUG"/>
</dbReference>
<dbReference type="PIRSF" id="PIRSF017082">
    <property type="entry name" value="YflP"/>
    <property type="match status" value="1"/>
</dbReference>
<protein>
    <recommendedName>
        <fullName evidence="4">LacI family transcriptional regulator</fullName>
    </recommendedName>
</protein>
<evidence type="ECO:0000256" key="1">
    <source>
        <dbReference type="ARBA" id="ARBA00006987"/>
    </source>
</evidence>
<dbReference type="SUPFAM" id="SSF53850">
    <property type="entry name" value="Periplasmic binding protein-like II"/>
    <property type="match status" value="1"/>
</dbReference>
<name>A0A261SKQ7_9BORD</name>
<dbReference type="Gene3D" id="3.40.190.10">
    <property type="entry name" value="Periplasmic binding protein-like II"/>
    <property type="match status" value="1"/>
</dbReference>
<dbReference type="AlphaFoldDB" id="A0A261SKQ7"/>
<dbReference type="Gene3D" id="3.40.190.150">
    <property type="entry name" value="Bordetella uptake gene, domain 1"/>
    <property type="match status" value="1"/>
</dbReference>
<sequence length="370" mass="38475">MLSKLFGVLFSKAKASAAASAPASSRKSSSALLPRAAGLSLPVRKRPLLAACLAAAAAMPFAAGAQAADDAAGYPDKPIRIILGFPGGGGADVLLRSVTPGLAQELGQPIIVDNRPGAGGNLAMDAVARAAPDGYTLLMGSPGLATNPFLYKDLPFDPLKDFAPIGMVGSVQNVLIVRPSLHIDTVADLVRYAKEHPGVLNVASSGNGTSLHLAAELFKRDTGVNIVHVPYRGGPPAMTDLLGDRVDMMFNVLPQALAQIKAGKLKALAVTAAQRSPMLPDVPTMQEAGVKGYTATTWNGLLAPAGTPPAIVDKINAALHKVLAMPETKKRFEDMGQDVVMDTPAEFGRLIKDETVKWKAVIEEGGIKAQ</sequence>
<evidence type="ECO:0000313" key="3">
    <source>
        <dbReference type="Proteomes" id="UP000216020"/>
    </source>
</evidence>
<dbReference type="PANTHER" id="PTHR42928:SF5">
    <property type="entry name" value="BLR1237 PROTEIN"/>
    <property type="match status" value="1"/>
</dbReference>
<proteinExistence type="inferred from homology"/>
<dbReference type="CDD" id="cd13578">
    <property type="entry name" value="PBP2_Bug27"/>
    <property type="match status" value="1"/>
</dbReference>
<comment type="caution">
    <text evidence="2">The sequence shown here is derived from an EMBL/GenBank/DDBJ whole genome shotgun (WGS) entry which is preliminary data.</text>
</comment>
<accession>A0A261SKQ7</accession>
<dbReference type="Proteomes" id="UP000216020">
    <property type="component" value="Unassembled WGS sequence"/>
</dbReference>
<dbReference type="PANTHER" id="PTHR42928">
    <property type="entry name" value="TRICARBOXYLATE-BINDING PROTEIN"/>
    <property type="match status" value="1"/>
</dbReference>
<evidence type="ECO:0008006" key="4">
    <source>
        <dbReference type="Google" id="ProtNLM"/>
    </source>
</evidence>